<dbReference type="EMBL" id="QLMK01000010">
    <property type="protein sequence ID" value="RAK27332.1"/>
    <property type="molecule type" value="Genomic_DNA"/>
</dbReference>
<feature type="transmembrane region" description="Helical" evidence="8">
    <location>
        <begin position="127"/>
        <end position="145"/>
    </location>
</feature>
<evidence type="ECO:0000313" key="9">
    <source>
        <dbReference type="EMBL" id="RAK27332.1"/>
    </source>
</evidence>
<proteinExistence type="predicted"/>
<dbReference type="PRINTS" id="PR00762">
    <property type="entry name" value="CLCHANNEL"/>
</dbReference>
<dbReference type="PANTHER" id="PTHR45711">
    <property type="entry name" value="CHLORIDE CHANNEL PROTEIN"/>
    <property type="match status" value="1"/>
</dbReference>
<evidence type="ECO:0000256" key="8">
    <source>
        <dbReference type="SAM" id="Phobius"/>
    </source>
</evidence>
<comment type="caution">
    <text evidence="9">The sequence shown here is derived from an EMBL/GenBank/DDBJ whole genome shotgun (WGS) entry which is preliminary data.</text>
</comment>
<feature type="transmembrane region" description="Helical" evidence="8">
    <location>
        <begin position="175"/>
        <end position="198"/>
    </location>
</feature>
<evidence type="ECO:0000256" key="3">
    <source>
        <dbReference type="ARBA" id="ARBA00022692"/>
    </source>
</evidence>
<evidence type="ECO:0000256" key="7">
    <source>
        <dbReference type="ARBA" id="ARBA00023214"/>
    </source>
</evidence>
<dbReference type="InterPro" id="IPR014743">
    <property type="entry name" value="Cl-channel_core"/>
</dbReference>
<sequence length="454" mass="47529">MGENNGFNKNTGIQSMSPAALRPAEMAESKTQQAIFITLCALTGILTGAVGSYFHLSINYLLLWPQKLATYFSGVELVAIAAFITMTCTVLGAFLVRRLAPEASGSGVQEIEGAMEGLRVVRWRRILPVKFTLGVVSLSSGLVLGREGPTIHIGASLGAAINDFFKSNVIERRGMLAAGAAAGLACAFNAPLAAVVFVIEEMQRQFPYSFRTYMGVMVAALLSTIVAQIIGGTAPDFTMPQIAVSLSWLPGFALLGVLLGLVGVALNSSLLWTGAFAARLHKRIPYLFPAVVGLIVGALFILLPLSVGGGEAAVIQLSPTHSSLYFLLGIACLRFVTMVGSYSSGVPGGIFAPILGLATCIGLIFSGAMGLILPEAADLSLAFAIAAMGGLFTASVRAPLVGIILTVELTGSYELIMPLIATCLAANLSAQLRGGRPIYEQLLDRTLTQASKNQ</sequence>
<accession>A0A364JTR7</accession>
<keyword evidence="5" id="KW-0406">Ion transport</keyword>
<evidence type="ECO:0000256" key="5">
    <source>
        <dbReference type="ARBA" id="ARBA00023065"/>
    </source>
</evidence>
<evidence type="ECO:0000256" key="4">
    <source>
        <dbReference type="ARBA" id="ARBA00022989"/>
    </source>
</evidence>
<keyword evidence="6 8" id="KW-0472">Membrane</keyword>
<feature type="transmembrane region" description="Helical" evidence="8">
    <location>
        <begin position="34"/>
        <end position="56"/>
    </location>
</feature>
<dbReference type="PANTHER" id="PTHR45711:SF6">
    <property type="entry name" value="CHLORIDE CHANNEL PROTEIN"/>
    <property type="match status" value="1"/>
</dbReference>
<evidence type="ECO:0000256" key="6">
    <source>
        <dbReference type="ARBA" id="ARBA00023136"/>
    </source>
</evidence>
<name>A0A364JTR7_9HYPH</name>
<dbReference type="InterPro" id="IPR001807">
    <property type="entry name" value="ClC"/>
</dbReference>
<keyword evidence="10" id="KW-1185">Reference proteome</keyword>
<dbReference type="Gene3D" id="1.10.3080.10">
    <property type="entry name" value="Clc chloride channel"/>
    <property type="match status" value="1"/>
</dbReference>
<evidence type="ECO:0000256" key="2">
    <source>
        <dbReference type="ARBA" id="ARBA00022448"/>
    </source>
</evidence>
<comment type="subcellular location">
    <subcellularLocation>
        <location evidence="1">Membrane</location>
        <topology evidence="1">Multi-pass membrane protein</topology>
    </subcellularLocation>
</comment>
<dbReference type="RefSeq" id="WP_245412644.1">
    <property type="nucleotide sequence ID" value="NZ_JBHEEY010000006.1"/>
</dbReference>
<feature type="transmembrane region" description="Helical" evidence="8">
    <location>
        <begin position="379"/>
        <end position="407"/>
    </location>
</feature>
<dbReference type="NCBIfam" id="NF003640">
    <property type="entry name" value="PRK05277.1"/>
    <property type="match status" value="1"/>
</dbReference>
<organism evidence="9 10">
    <name type="scientific">Falsochrobactrum ovis</name>
    <dbReference type="NCBI Taxonomy" id="1293442"/>
    <lineage>
        <taxon>Bacteria</taxon>
        <taxon>Pseudomonadati</taxon>
        <taxon>Pseudomonadota</taxon>
        <taxon>Alphaproteobacteria</taxon>
        <taxon>Hyphomicrobiales</taxon>
        <taxon>Brucellaceae</taxon>
        <taxon>Falsochrobactrum</taxon>
    </lineage>
</organism>
<dbReference type="Proteomes" id="UP000249453">
    <property type="component" value="Unassembled WGS sequence"/>
</dbReference>
<evidence type="ECO:0000256" key="1">
    <source>
        <dbReference type="ARBA" id="ARBA00004141"/>
    </source>
</evidence>
<dbReference type="Pfam" id="PF00654">
    <property type="entry name" value="Voltage_CLC"/>
    <property type="match status" value="1"/>
</dbReference>
<keyword evidence="7" id="KW-0868">Chloride</keyword>
<dbReference type="CDD" id="cd01031">
    <property type="entry name" value="EriC"/>
    <property type="match status" value="1"/>
</dbReference>
<dbReference type="AlphaFoldDB" id="A0A364JTR7"/>
<reference evidence="9 10" key="1">
    <citation type="submission" date="2018-06" db="EMBL/GenBank/DDBJ databases">
        <title>Genomic Encyclopedia of Type Strains, Phase IV (KMG-IV): sequencing the most valuable type-strain genomes for metagenomic binning, comparative biology and taxonomic classification.</title>
        <authorList>
            <person name="Goeker M."/>
        </authorList>
    </citation>
    <scope>NUCLEOTIDE SEQUENCE [LARGE SCALE GENOMIC DNA]</scope>
    <source>
        <strain evidence="9 10">DSM 26720</strain>
    </source>
</reference>
<feature type="transmembrane region" description="Helical" evidence="8">
    <location>
        <begin position="68"/>
        <end position="96"/>
    </location>
</feature>
<keyword evidence="3 8" id="KW-0812">Transmembrane</keyword>
<feature type="transmembrane region" description="Helical" evidence="8">
    <location>
        <begin position="210"/>
        <end position="231"/>
    </location>
</feature>
<dbReference type="GO" id="GO:0005886">
    <property type="term" value="C:plasma membrane"/>
    <property type="evidence" value="ECO:0007669"/>
    <property type="project" value="TreeGrafter"/>
</dbReference>
<gene>
    <name evidence="9" type="ORF">C7374_11051</name>
</gene>
<feature type="transmembrane region" description="Helical" evidence="8">
    <location>
        <begin position="323"/>
        <end position="343"/>
    </location>
</feature>
<protein>
    <submittedName>
        <fullName evidence="9">CIC family chloride channel protein</fullName>
    </submittedName>
</protein>
<evidence type="ECO:0000313" key="10">
    <source>
        <dbReference type="Proteomes" id="UP000249453"/>
    </source>
</evidence>
<keyword evidence="4 8" id="KW-1133">Transmembrane helix</keyword>
<keyword evidence="2" id="KW-0813">Transport</keyword>
<feature type="transmembrane region" description="Helical" evidence="8">
    <location>
        <begin position="350"/>
        <end position="373"/>
    </location>
</feature>
<feature type="transmembrane region" description="Helical" evidence="8">
    <location>
        <begin position="284"/>
        <end position="303"/>
    </location>
</feature>
<dbReference type="GO" id="GO:0005247">
    <property type="term" value="F:voltage-gated chloride channel activity"/>
    <property type="evidence" value="ECO:0007669"/>
    <property type="project" value="TreeGrafter"/>
</dbReference>
<dbReference type="SUPFAM" id="SSF81340">
    <property type="entry name" value="Clc chloride channel"/>
    <property type="match status" value="1"/>
</dbReference>
<feature type="transmembrane region" description="Helical" evidence="8">
    <location>
        <begin position="251"/>
        <end position="272"/>
    </location>
</feature>